<accession>A0A396IWU9</accession>
<dbReference type="EMBL" id="PSQE01000003">
    <property type="protein sequence ID" value="RHN69141.1"/>
    <property type="molecule type" value="Genomic_DNA"/>
</dbReference>
<sequence length="44" mass="5291">MLEVLIKNLQLHPHQRMMFQRLIQTLGMLTGVTLMTLMTQFNRY</sequence>
<feature type="transmembrane region" description="Helical" evidence="1">
    <location>
        <begin position="21"/>
        <end position="41"/>
    </location>
</feature>
<evidence type="ECO:0000313" key="2">
    <source>
        <dbReference type="EMBL" id="RHN69141.1"/>
    </source>
</evidence>
<name>A0A396IWU9_MEDTR</name>
<keyword evidence="1" id="KW-0812">Transmembrane</keyword>
<reference evidence="2" key="1">
    <citation type="journal article" date="2018" name="Nat. Plants">
        <title>Whole-genome landscape of Medicago truncatula symbiotic genes.</title>
        <authorList>
            <person name="Pecrix Y."/>
            <person name="Gamas P."/>
            <person name="Carrere S."/>
        </authorList>
    </citation>
    <scope>NUCLEOTIDE SEQUENCE</scope>
    <source>
        <tissue evidence="2">Leaves</tissue>
    </source>
</reference>
<dbReference type="AlphaFoldDB" id="A0A396IWU9"/>
<keyword evidence="1" id="KW-0472">Membrane</keyword>
<keyword evidence="1" id="KW-1133">Transmembrane helix</keyword>
<protein>
    <recommendedName>
        <fullName evidence="3">Transmembrane protein</fullName>
    </recommendedName>
</protein>
<proteinExistence type="predicted"/>
<evidence type="ECO:0000256" key="1">
    <source>
        <dbReference type="SAM" id="Phobius"/>
    </source>
</evidence>
<organism evidence="2">
    <name type="scientific">Medicago truncatula</name>
    <name type="common">Barrel medic</name>
    <name type="synonym">Medicago tribuloides</name>
    <dbReference type="NCBI Taxonomy" id="3880"/>
    <lineage>
        <taxon>Eukaryota</taxon>
        <taxon>Viridiplantae</taxon>
        <taxon>Streptophyta</taxon>
        <taxon>Embryophyta</taxon>
        <taxon>Tracheophyta</taxon>
        <taxon>Spermatophyta</taxon>
        <taxon>Magnoliopsida</taxon>
        <taxon>eudicotyledons</taxon>
        <taxon>Gunneridae</taxon>
        <taxon>Pentapetalae</taxon>
        <taxon>rosids</taxon>
        <taxon>fabids</taxon>
        <taxon>Fabales</taxon>
        <taxon>Fabaceae</taxon>
        <taxon>Papilionoideae</taxon>
        <taxon>50 kb inversion clade</taxon>
        <taxon>NPAAA clade</taxon>
        <taxon>Hologalegina</taxon>
        <taxon>IRL clade</taxon>
        <taxon>Trifolieae</taxon>
        <taxon>Medicago</taxon>
    </lineage>
</organism>
<comment type="caution">
    <text evidence="2">The sequence shown here is derived from an EMBL/GenBank/DDBJ whole genome shotgun (WGS) entry which is preliminary data.</text>
</comment>
<gene>
    <name evidence="2" type="ORF">MtrunA17_Chr3g0121511</name>
</gene>
<dbReference type="Gramene" id="rna17573">
    <property type="protein sequence ID" value="RHN69141.1"/>
    <property type="gene ID" value="gene17573"/>
</dbReference>
<dbReference type="Proteomes" id="UP000265566">
    <property type="component" value="Chromosome 3"/>
</dbReference>
<evidence type="ECO:0008006" key="3">
    <source>
        <dbReference type="Google" id="ProtNLM"/>
    </source>
</evidence>